<proteinExistence type="predicted"/>
<keyword evidence="1" id="KW-0812">Transmembrane</keyword>
<dbReference type="OrthoDB" id="8005445at2"/>
<keyword evidence="3" id="KW-1185">Reference proteome</keyword>
<dbReference type="AlphaFoldDB" id="A0A5C4LFL2"/>
<accession>A0A5C4LFL2</accession>
<keyword evidence="1" id="KW-1133">Transmembrane helix</keyword>
<comment type="caution">
    <text evidence="2">The sequence shown here is derived from an EMBL/GenBank/DDBJ whole genome shotgun (WGS) entry which is preliminary data.</text>
</comment>
<protein>
    <submittedName>
        <fullName evidence="2">Uncharacterized protein</fullName>
    </submittedName>
</protein>
<dbReference type="Proteomes" id="UP000305267">
    <property type="component" value="Unassembled WGS sequence"/>
</dbReference>
<dbReference type="EMBL" id="VDDA01000005">
    <property type="protein sequence ID" value="TNC12771.1"/>
    <property type="molecule type" value="Genomic_DNA"/>
</dbReference>
<feature type="transmembrane region" description="Helical" evidence="1">
    <location>
        <begin position="12"/>
        <end position="31"/>
    </location>
</feature>
<reference evidence="2 3" key="1">
    <citation type="submission" date="2019-06" db="EMBL/GenBank/DDBJ databases">
        <title>Genome of Methylobacterium sp. 17Sr1-39.</title>
        <authorList>
            <person name="Seo T."/>
        </authorList>
    </citation>
    <scope>NUCLEOTIDE SEQUENCE [LARGE SCALE GENOMIC DNA]</scope>
    <source>
        <strain evidence="2 3">17Sr1-39</strain>
    </source>
</reference>
<keyword evidence="1" id="KW-0472">Membrane</keyword>
<evidence type="ECO:0000313" key="3">
    <source>
        <dbReference type="Proteomes" id="UP000305267"/>
    </source>
</evidence>
<organism evidence="2 3">
    <name type="scientific">Methylobacterium terricola</name>
    <dbReference type="NCBI Taxonomy" id="2583531"/>
    <lineage>
        <taxon>Bacteria</taxon>
        <taxon>Pseudomonadati</taxon>
        <taxon>Pseudomonadota</taxon>
        <taxon>Alphaproteobacteria</taxon>
        <taxon>Hyphomicrobiales</taxon>
        <taxon>Methylobacteriaceae</taxon>
        <taxon>Methylobacterium</taxon>
    </lineage>
</organism>
<sequence length="78" mass="8335">MPYRQECGSVLRLLALGIIATAAVMIAVSLLRPPAPRAQPVESDCRPPLKFAAGACVAQCPAGYEDTGRTCVFRNMSR</sequence>
<gene>
    <name evidence="2" type="ORF">FF100_13995</name>
</gene>
<name>A0A5C4LFL2_9HYPH</name>
<evidence type="ECO:0000256" key="1">
    <source>
        <dbReference type="SAM" id="Phobius"/>
    </source>
</evidence>
<evidence type="ECO:0000313" key="2">
    <source>
        <dbReference type="EMBL" id="TNC12771.1"/>
    </source>
</evidence>